<dbReference type="Pfam" id="PF25158">
    <property type="entry name" value="ABCA11_C"/>
    <property type="match status" value="1"/>
</dbReference>
<reference evidence="3 4" key="1">
    <citation type="journal article" date="2021" name="Plant Biotechnol. J.">
        <title>Multi-omics assisted identification of the key and species-specific regulatory components of drought-tolerant mechanisms in Gossypium stocksii.</title>
        <authorList>
            <person name="Yu D."/>
            <person name="Ke L."/>
            <person name="Zhang D."/>
            <person name="Wu Y."/>
            <person name="Sun Y."/>
            <person name="Mei J."/>
            <person name="Sun J."/>
            <person name="Sun Y."/>
        </authorList>
    </citation>
    <scope>NUCLEOTIDE SEQUENCE [LARGE SCALE GENOMIC DNA]</scope>
    <source>
        <strain evidence="4">cv. E1</strain>
        <tissue evidence="3">Leaf</tissue>
    </source>
</reference>
<name>A0A9D4A0F0_9ROSI</name>
<organism evidence="3 4">
    <name type="scientific">Gossypium stocksii</name>
    <dbReference type="NCBI Taxonomy" id="47602"/>
    <lineage>
        <taxon>Eukaryota</taxon>
        <taxon>Viridiplantae</taxon>
        <taxon>Streptophyta</taxon>
        <taxon>Embryophyta</taxon>
        <taxon>Tracheophyta</taxon>
        <taxon>Spermatophyta</taxon>
        <taxon>Magnoliopsida</taxon>
        <taxon>eudicotyledons</taxon>
        <taxon>Gunneridae</taxon>
        <taxon>Pentapetalae</taxon>
        <taxon>rosids</taxon>
        <taxon>malvids</taxon>
        <taxon>Malvales</taxon>
        <taxon>Malvaceae</taxon>
        <taxon>Malvoideae</taxon>
        <taxon>Gossypium</taxon>
    </lineage>
</organism>
<evidence type="ECO:0000313" key="3">
    <source>
        <dbReference type="EMBL" id="KAH1080212.1"/>
    </source>
</evidence>
<feature type="domain" description="ABC transporter A family member 2/9/11 C-terminal" evidence="2">
    <location>
        <begin position="216"/>
        <end position="257"/>
    </location>
</feature>
<protein>
    <recommendedName>
        <fullName evidence="2">ABC transporter A family member 2/9/11 C-terminal domain-containing protein</fullName>
    </recommendedName>
</protein>
<dbReference type="OrthoDB" id="8061355at2759"/>
<dbReference type="GO" id="GO:0005319">
    <property type="term" value="F:lipid transporter activity"/>
    <property type="evidence" value="ECO:0007669"/>
    <property type="project" value="TreeGrafter"/>
</dbReference>
<keyword evidence="1" id="KW-1133">Transmembrane helix</keyword>
<dbReference type="InterPro" id="IPR027417">
    <property type="entry name" value="P-loop_NTPase"/>
</dbReference>
<evidence type="ECO:0000313" key="4">
    <source>
        <dbReference type="Proteomes" id="UP000828251"/>
    </source>
</evidence>
<dbReference type="InterPro" id="IPR026082">
    <property type="entry name" value="ABCA"/>
</dbReference>
<dbReference type="GO" id="GO:0140359">
    <property type="term" value="F:ABC-type transporter activity"/>
    <property type="evidence" value="ECO:0007669"/>
    <property type="project" value="InterPro"/>
</dbReference>
<evidence type="ECO:0000256" key="1">
    <source>
        <dbReference type="SAM" id="Phobius"/>
    </source>
</evidence>
<sequence length="323" mass="36357">MHPLAITLSFRVAAYAFMISTFIYKSSAAMTYGGLHHLNATTENPADPRMKWEDRKGRLASSQARTLTGSPSQALRKYQVRAGRYSGGMKRRLSVAAALLGDPKRHVWDIIEAAKKGRSIVLTTHSMEEVDVLSDRLGIMAKGRLRWIGYLNQHFNVLIKVENNSFLTHVIPRENYLTVSTSVISNYVSVAFYFLTIFLQRKFFRELQPREKEFGIETAFTEGRMMTFKMPNGLVVEIPVGARYIRIPGTESPHYPQDLVVEVYWQQDPLIGKLCMAGHSAKIAVPPNFQCLPSLTSTAPPNTLGKGGIVKRNRGQLLEKEKL</sequence>
<dbReference type="InterPro" id="IPR056788">
    <property type="entry name" value="ABCA2/9/11_C"/>
</dbReference>
<evidence type="ECO:0000259" key="2">
    <source>
        <dbReference type="Pfam" id="PF25158"/>
    </source>
</evidence>
<dbReference type="PANTHER" id="PTHR19229">
    <property type="entry name" value="ATP-BINDING CASSETTE TRANSPORTER SUBFAMILY A ABCA"/>
    <property type="match status" value="1"/>
</dbReference>
<comment type="caution">
    <text evidence="3">The sequence shown here is derived from an EMBL/GenBank/DDBJ whole genome shotgun (WGS) entry which is preliminary data.</text>
</comment>
<dbReference type="Proteomes" id="UP000828251">
    <property type="component" value="Unassembled WGS sequence"/>
</dbReference>
<dbReference type="Gene3D" id="3.40.50.300">
    <property type="entry name" value="P-loop containing nucleotide triphosphate hydrolases"/>
    <property type="match status" value="1"/>
</dbReference>
<keyword evidence="4" id="KW-1185">Reference proteome</keyword>
<dbReference type="GO" id="GO:0016020">
    <property type="term" value="C:membrane"/>
    <property type="evidence" value="ECO:0007669"/>
    <property type="project" value="InterPro"/>
</dbReference>
<accession>A0A9D4A0F0</accession>
<dbReference type="EMBL" id="JAIQCV010000007">
    <property type="protein sequence ID" value="KAH1080212.1"/>
    <property type="molecule type" value="Genomic_DNA"/>
</dbReference>
<dbReference type="AlphaFoldDB" id="A0A9D4A0F0"/>
<keyword evidence="1" id="KW-0472">Membrane</keyword>
<gene>
    <name evidence="3" type="ORF">J1N35_019973</name>
</gene>
<proteinExistence type="predicted"/>
<dbReference type="SUPFAM" id="SSF52540">
    <property type="entry name" value="P-loop containing nucleoside triphosphate hydrolases"/>
    <property type="match status" value="1"/>
</dbReference>
<dbReference type="PANTHER" id="PTHR19229:SF205">
    <property type="entry name" value="ABC TRANSPORTER A FAMILY MEMBER 1-RELATED"/>
    <property type="match status" value="1"/>
</dbReference>
<keyword evidence="1" id="KW-0812">Transmembrane</keyword>
<feature type="transmembrane region" description="Helical" evidence="1">
    <location>
        <begin position="176"/>
        <end position="199"/>
    </location>
</feature>